<evidence type="ECO:0000313" key="15">
    <source>
        <dbReference type="Proteomes" id="UP000219439"/>
    </source>
</evidence>
<dbReference type="NCBIfam" id="NF006938">
    <property type="entry name" value="PRK09420.1"/>
    <property type="match status" value="1"/>
</dbReference>
<dbReference type="SUPFAM" id="SSF56300">
    <property type="entry name" value="Metallo-dependent phosphatases"/>
    <property type="match status" value="1"/>
</dbReference>
<evidence type="ECO:0000313" key="14">
    <source>
        <dbReference type="EMBL" id="SNZ20039.1"/>
    </source>
</evidence>
<dbReference type="EMBL" id="OBEL01000003">
    <property type="protein sequence ID" value="SNZ20039.1"/>
    <property type="molecule type" value="Genomic_DNA"/>
</dbReference>
<evidence type="ECO:0000256" key="10">
    <source>
        <dbReference type="ARBA" id="ARBA00023268"/>
    </source>
</evidence>
<comment type="cofactor">
    <cofactor evidence="3">
        <name>a divalent metal cation</name>
        <dbReference type="ChEBI" id="CHEBI:60240"/>
    </cofactor>
</comment>
<evidence type="ECO:0000256" key="8">
    <source>
        <dbReference type="ARBA" id="ARBA00022741"/>
    </source>
</evidence>
<evidence type="ECO:0000259" key="12">
    <source>
        <dbReference type="Pfam" id="PF00149"/>
    </source>
</evidence>
<evidence type="ECO:0000256" key="1">
    <source>
        <dbReference type="ARBA" id="ARBA00000527"/>
    </source>
</evidence>
<evidence type="ECO:0000256" key="5">
    <source>
        <dbReference type="ARBA" id="ARBA00006654"/>
    </source>
</evidence>
<keyword evidence="9 11" id="KW-0378">Hydrolase</keyword>
<dbReference type="InterPro" id="IPR008334">
    <property type="entry name" value="5'-Nucleotdase_C"/>
</dbReference>
<name>A0A285PE90_9HYPH</name>
<dbReference type="OrthoDB" id="9803927at2"/>
<comment type="similarity">
    <text evidence="5 11">Belongs to the 5'-nucleotidase family.</text>
</comment>
<dbReference type="GO" id="GO:0009166">
    <property type="term" value="P:nucleotide catabolic process"/>
    <property type="evidence" value="ECO:0007669"/>
    <property type="project" value="InterPro"/>
</dbReference>
<dbReference type="AlphaFoldDB" id="A0A285PE90"/>
<comment type="subcellular location">
    <subcellularLocation>
        <location evidence="4">Cell envelope</location>
    </subcellularLocation>
</comment>
<keyword evidence="7 11" id="KW-0732">Signal</keyword>
<dbReference type="Proteomes" id="UP000219439">
    <property type="component" value="Unassembled WGS sequence"/>
</dbReference>
<dbReference type="InterPro" id="IPR006179">
    <property type="entry name" value="5_nucleotidase/apyrase"/>
</dbReference>
<dbReference type="PRINTS" id="PR01607">
    <property type="entry name" value="APYRASEFAMLY"/>
</dbReference>
<gene>
    <name evidence="14" type="ORF">SAMN06265368_3137</name>
</gene>
<dbReference type="InterPro" id="IPR006146">
    <property type="entry name" value="5'-Nucleotdase_CS"/>
</dbReference>
<comment type="catalytic activity">
    <reaction evidence="1">
        <text>a ribonucleoside 3'-phosphate + H2O = a ribonucleoside + phosphate</text>
        <dbReference type="Rhea" id="RHEA:10144"/>
        <dbReference type="ChEBI" id="CHEBI:13197"/>
        <dbReference type="ChEBI" id="CHEBI:15377"/>
        <dbReference type="ChEBI" id="CHEBI:18254"/>
        <dbReference type="ChEBI" id="CHEBI:43474"/>
        <dbReference type="EC" id="3.1.3.6"/>
    </reaction>
</comment>
<dbReference type="RefSeq" id="WP_097154383.1">
    <property type="nucleotide sequence ID" value="NZ_OBEL01000003.1"/>
</dbReference>
<dbReference type="GO" id="GO:0008254">
    <property type="term" value="F:3'-nucleotidase activity"/>
    <property type="evidence" value="ECO:0007669"/>
    <property type="project" value="UniProtKB-EC"/>
</dbReference>
<feature type="signal peptide" evidence="11">
    <location>
        <begin position="1"/>
        <end position="29"/>
    </location>
</feature>
<evidence type="ECO:0000256" key="9">
    <source>
        <dbReference type="ARBA" id="ARBA00022801"/>
    </source>
</evidence>
<keyword evidence="15" id="KW-1185">Reference proteome</keyword>
<evidence type="ECO:0000259" key="13">
    <source>
        <dbReference type="Pfam" id="PF02872"/>
    </source>
</evidence>
<keyword evidence="6" id="KW-0479">Metal-binding</keyword>
<reference evidence="14 15" key="1">
    <citation type="submission" date="2017-09" db="EMBL/GenBank/DDBJ databases">
        <authorList>
            <person name="Ehlers B."/>
            <person name="Leendertz F.H."/>
        </authorList>
    </citation>
    <scope>NUCLEOTIDE SEQUENCE [LARGE SCALE GENOMIC DNA]</scope>
    <source>
        <strain evidence="14 15">DSM 18289</strain>
    </source>
</reference>
<dbReference type="SUPFAM" id="SSF55816">
    <property type="entry name" value="5'-nucleotidase (syn. UDP-sugar hydrolase), C-terminal domain"/>
    <property type="match status" value="1"/>
</dbReference>
<evidence type="ECO:0000256" key="3">
    <source>
        <dbReference type="ARBA" id="ARBA00001968"/>
    </source>
</evidence>
<evidence type="ECO:0000256" key="6">
    <source>
        <dbReference type="ARBA" id="ARBA00022723"/>
    </source>
</evidence>
<dbReference type="InterPro" id="IPR029052">
    <property type="entry name" value="Metallo-depent_PP-like"/>
</dbReference>
<dbReference type="PANTHER" id="PTHR11575:SF6">
    <property type="entry name" value="2',3'-CYCLIC-NUCLEOTIDE 2'-PHOSPHODIESTERASE_3'-NUCLEOTIDASE"/>
    <property type="match status" value="1"/>
</dbReference>
<dbReference type="InterPro" id="IPR004843">
    <property type="entry name" value="Calcineurin-like_PHP"/>
</dbReference>
<protein>
    <submittedName>
        <fullName evidence="14">2',3'-cyclic-nucleotide 2'-phosphodiesterase / 3'-nucleotidase</fullName>
    </submittedName>
</protein>
<dbReference type="Gene3D" id="3.60.21.10">
    <property type="match status" value="1"/>
</dbReference>
<evidence type="ECO:0000256" key="7">
    <source>
        <dbReference type="ARBA" id="ARBA00022729"/>
    </source>
</evidence>
<dbReference type="PANTHER" id="PTHR11575">
    <property type="entry name" value="5'-NUCLEOTIDASE-RELATED"/>
    <property type="match status" value="1"/>
</dbReference>
<dbReference type="InterPro" id="IPR036907">
    <property type="entry name" value="5'-Nucleotdase_C_sf"/>
</dbReference>
<evidence type="ECO:0000256" key="4">
    <source>
        <dbReference type="ARBA" id="ARBA00004196"/>
    </source>
</evidence>
<accession>A0A285PE90</accession>
<evidence type="ECO:0000256" key="11">
    <source>
        <dbReference type="RuleBase" id="RU362119"/>
    </source>
</evidence>
<dbReference type="GO" id="GO:0008663">
    <property type="term" value="F:2',3'-cyclic-nucleotide 2'-phosphodiesterase activity"/>
    <property type="evidence" value="ECO:0007669"/>
    <property type="project" value="UniProtKB-EC"/>
</dbReference>
<dbReference type="Pfam" id="PF02872">
    <property type="entry name" value="5_nucleotid_C"/>
    <property type="match status" value="1"/>
</dbReference>
<dbReference type="GO" id="GO:0030288">
    <property type="term" value="C:outer membrane-bounded periplasmic space"/>
    <property type="evidence" value="ECO:0007669"/>
    <property type="project" value="TreeGrafter"/>
</dbReference>
<evidence type="ECO:0000256" key="2">
    <source>
        <dbReference type="ARBA" id="ARBA00001730"/>
    </source>
</evidence>
<keyword evidence="10" id="KW-0511">Multifunctional enzyme</keyword>
<comment type="catalytic activity">
    <reaction evidence="2">
        <text>a nucleoside 2',3'-cyclic phosphate + H2O = a nucleoside 3'-phosphate + H(+)</text>
        <dbReference type="Rhea" id="RHEA:19621"/>
        <dbReference type="ChEBI" id="CHEBI:15377"/>
        <dbReference type="ChEBI" id="CHEBI:15378"/>
        <dbReference type="ChEBI" id="CHEBI:66949"/>
        <dbReference type="ChEBI" id="CHEBI:66954"/>
        <dbReference type="EC" id="3.1.4.16"/>
    </reaction>
</comment>
<sequence>MNILKSFFCAGLMSSTMAATSMVSGSAIAAEVKLRLLETTDIHVHLADYDYYRDKQSDKVGLAKVSSLLKTARSEAKNSMLFDNGDLIQGNPLGDYIAKEKGLKDGEVHPVYKAMNMLNYDAANIGNHEFNYGLDFLKKSIKGANFPYVLSNVYVLDGDKDPSNDKPLYDPYIIINKDVIAEDGSKHMVKVGVIGFTPPQIMQWDKANLEGKLRVEDIIDSANKYVPQMKEKGADIIVAIPHSSVSTSERKGMEENASAYLSKVEGIDAILFGHGHLVFPSKKYEGFPGADVAKGTLNGVPATMPGFWGSHLGVIDLTLSGETGNWKVSDGTGSVRGIYKRDGRKTIPLVEADAAINEAIKHEHEETIAYMRKGVGKTTAPINSYFALVADDPSIQIVTNAQKWYVQKLVNGSEYDGLPVLSAGAPFKAGGRGGPDYFTVVPAGEIALKNVADLYIYPNTLRVVKMTGSEVREWLEMSAGQFNQIKPGMDGEQALINTDFPSYNFDVIDGVTYKIDVSKPARYSKKGEKVSDGHRIVDMMFDGKPVDPKQEFVIATNNYRASGGGNFPGLKGDNIIISAPDENRTILANYIFDQKTINPSADKNWSFAPLSGKAKVSFTSSPSAKDVATSMGFETMGMAENGFAKYRIDLSK</sequence>
<dbReference type="Pfam" id="PF00149">
    <property type="entry name" value="Metallophos"/>
    <property type="match status" value="1"/>
</dbReference>
<dbReference type="GO" id="GO:0046872">
    <property type="term" value="F:metal ion binding"/>
    <property type="evidence" value="ECO:0007669"/>
    <property type="project" value="UniProtKB-KW"/>
</dbReference>
<dbReference type="Gene3D" id="3.90.780.10">
    <property type="entry name" value="5'-Nucleotidase, C-terminal domain"/>
    <property type="match status" value="1"/>
</dbReference>
<feature type="chain" id="PRO_5011818852" evidence="11">
    <location>
        <begin position="30"/>
        <end position="652"/>
    </location>
</feature>
<organism evidence="14 15">
    <name type="scientific">Cohaesibacter gelatinilyticus</name>
    <dbReference type="NCBI Taxonomy" id="372072"/>
    <lineage>
        <taxon>Bacteria</taxon>
        <taxon>Pseudomonadati</taxon>
        <taxon>Pseudomonadota</taxon>
        <taxon>Alphaproteobacteria</taxon>
        <taxon>Hyphomicrobiales</taxon>
        <taxon>Cohaesibacteraceae</taxon>
    </lineage>
</organism>
<dbReference type="PROSITE" id="PS00786">
    <property type="entry name" value="5_NUCLEOTIDASE_2"/>
    <property type="match status" value="1"/>
</dbReference>
<dbReference type="GO" id="GO:0000166">
    <property type="term" value="F:nucleotide binding"/>
    <property type="evidence" value="ECO:0007669"/>
    <property type="project" value="UniProtKB-KW"/>
</dbReference>
<feature type="domain" description="Calcineurin-like phosphoesterase" evidence="12">
    <location>
        <begin position="35"/>
        <end position="276"/>
    </location>
</feature>
<proteinExistence type="inferred from homology"/>
<dbReference type="CDD" id="cd07410">
    <property type="entry name" value="MPP_CpdB_N"/>
    <property type="match status" value="1"/>
</dbReference>
<keyword evidence="8 11" id="KW-0547">Nucleotide-binding</keyword>
<dbReference type="InterPro" id="IPR041827">
    <property type="entry name" value="CpdB_N"/>
</dbReference>
<feature type="domain" description="5'-Nucleotidase C-terminal" evidence="13">
    <location>
        <begin position="438"/>
        <end position="571"/>
    </location>
</feature>